<dbReference type="Gene3D" id="1.25.10.10">
    <property type="entry name" value="Leucine-rich Repeat Variant"/>
    <property type="match status" value="1"/>
</dbReference>
<dbReference type="GO" id="GO:0005524">
    <property type="term" value="F:ATP binding"/>
    <property type="evidence" value="ECO:0007669"/>
    <property type="project" value="InterPro"/>
</dbReference>
<dbReference type="EMBL" id="SNRW01013609">
    <property type="protein sequence ID" value="KAA6372427.1"/>
    <property type="molecule type" value="Genomic_DNA"/>
</dbReference>
<dbReference type="Proteomes" id="UP000324800">
    <property type="component" value="Unassembled WGS sequence"/>
</dbReference>
<dbReference type="GO" id="GO:0005737">
    <property type="term" value="C:cytoplasm"/>
    <property type="evidence" value="ECO:0007669"/>
    <property type="project" value="TreeGrafter"/>
</dbReference>
<dbReference type="GO" id="GO:0005634">
    <property type="term" value="C:nucleus"/>
    <property type="evidence" value="ECO:0007669"/>
    <property type="project" value="TreeGrafter"/>
</dbReference>
<dbReference type="InterPro" id="IPR000719">
    <property type="entry name" value="Prot_kinase_dom"/>
</dbReference>
<dbReference type="GO" id="GO:0044773">
    <property type="term" value="P:mitotic DNA damage checkpoint signaling"/>
    <property type="evidence" value="ECO:0007669"/>
    <property type="project" value="TreeGrafter"/>
</dbReference>
<evidence type="ECO:0000313" key="3">
    <source>
        <dbReference type="Proteomes" id="UP000324800"/>
    </source>
</evidence>
<dbReference type="InterPro" id="IPR011989">
    <property type="entry name" value="ARM-like"/>
</dbReference>
<dbReference type="AlphaFoldDB" id="A0A5J4UPV8"/>
<proteinExistence type="predicted"/>
<evidence type="ECO:0000259" key="1">
    <source>
        <dbReference type="PROSITE" id="PS50011"/>
    </source>
</evidence>
<dbReference type="Pfam" id="PF00069">
    <property type="entry name" value="Pkinase"/>
    <property type="match status" value="1"/>
</dbReference>
<evidence type="ECO:0000313" key="2">
    <source>
        <dbReference type="EMBL" id="KAA6372427.1"/>
    </source>
</evidence>
<dbReference type="SUPFAM" id="SSF48371">
    <property type="entry name" value="ARM repeat"/>
    <property type="match status" value="1"/>
</dbReference>
<gene>
    <name evidence="2" type="ORF">EZS28_032046</name>
</gene>
<protein>
    <recommendedName>
        <fullName evidence="1">Protein kinase domain-containing protein</fullName>
    </recommendedName>
</protein>
<dbReference type="PANTHER" id="PTHR44167">
    <property type="entry name" value="OVARIAN-SPECIFIC SERINE/THREONINE-PROTEIN KINASE LOK-RELATED"/>
    <property type="match status" value="1"/>
</dbReference>
<sequence length="551" mass="62377">YTEKVDMWAFGIILYYLAENKYPFDCSNEASIVLSITEQDPAPFINLKNPVAQNLILKLLTKDPSQRWNTEDILNIPEIKQHVDNFNSSDFTRSLTMSFTLSIQISDILNDEVCEVTSTILTEYTVPDDVWSLDIVKELQTIIGISVPYETNNLFIFKTLQLFSSLVPDALGCQMLEIGIPQTIANNLQSTSSEIAESTSFTIRNIINKVQKRIDNSKSNPHQTKLQEAGIMKEMYDYGIVGTNNNSIKTNSAITLGWLYQCCPVPDSMMELIPQLQNICKENEITNQLDSLSALTSLSYCQQNHIKILENNFIKDIAKLIRSEFHSIQESILKFLITLAENGDNKTHNSIQANVLRTDLIAIIQSNDINCIENAKSICSWVVCKDEMEKFKNALKEASGKTAEQKTEINKRGILKDVCAMLHRGKDGNIDSEVSVIKACQTAIELTNENPLSFPFVIVESGLVDTLVSFFSTIPLNKMNIWYLLPINTLLTNCNNEQMKELTQKGIISTVSKILESQNFDIIRMNPNWVSKQYVDSNQKKMVQLEDFLEQ</sequence>
<dbReference type="Gene3D" id="1.10.510.10">
    <property type="entry name" value="Transferase(Phosphotransferase) domain 1"/>
    <property type="match status" value="1"/>
</dbReference>
<name>A0A5J4UPV8_9EUKA</name>
<dbReference type="SUPFAM" id="SSF56112">
    <property type="entry name" value="Protein kinase-like (PK-like)"/>
    <property type="match status" value="1"/>
</dbReference>
<dbReference type="InterPro" id="IPR016024">
    <property type="entry name" value="ARM-type_fold"/>
</dbReference>
<dbReference type="GO" id="GO:0004674">
    <property type="term" value="F:protein serine/threonine kinase activity"/>
    <property type="evidence" value="ECO:0007669"/>
    <property type="project" value="TreeGrafter"/>
</dbReference>
<feature type="non-terminal residue" evidence="2">
    <location>
        <position position="1"/>
    </location>
</feature>
<reference evidence="2 3" key="1">
    <citation type="submission" date="2019-03" db="EMBL/GenBank/DDBJ databases">
        <title>Single cell metagenomics reveals metabolic interactions within the superorganism composed of flagellate Streblomastix strix and complex community of Bacteroidetes bacteria on its surface.</title>
        <authorList>
            <person name="Treitli S.C."/>
            <person name="Kolisko M."/>
            <person name="Husnik F."/>
            <person name="Keeling P."/>
            <person name="Hampl V."/>
        </authorList>
    </citation>
    <scope>NUCLEOTIDE SEQUENCE [LARGE SCALE GENOMIC DNA]</scope>
    <source>
        <strain evidence="2">ST1C</strain>
    </source>
</reference>
<dbReference type="PANTHER" id="PTHR44167:SF18">
    <property type="entry name" value="PROTEIN KINASE DOMAIN-CONTAINING PROTEIN"/>
    <property type="match status" value="1"/>
</dbReference>
<dbReference type="InterPro" id="IPR011009">
    <property type="entry name" value="Kinase-like_dom_sf"/>
</dbReference>
<accession>A0A5J4UPV8</accession>
<comment type="caution">
    <text evidence="2">The sequence shown here is derived from an EMBL/GenBank/DDBJ whole genome shotgun (WGS) entry which is preliminary data.</text>
</comment>
<dbReference type="PROSITE" id="PS50011">
    <property type="entry name" value="PROTEIN_KINASE_DOM"/>
    <property type="match status" value="1"/>
</dbReference>
<organism evidence="2 3">
    <name type="scientific">Streblomastix strix</name>
    <dbReference type="NCBI Taxonomy" id="222440"/>
    <lineage>
        <taxon>Eukaryota</taxon>
        <taxon>Metamonada</taxon>
        <taxon>Preaxostyla</taxon>
        <taxon>Oxymonadida</taxon>
        <taxon>Streblomastigidae</taxon>
        <taxon>Streblomastix</taxon>
    </lineage>
</organism>
<feature type="domain" description="Protein kinase" evidence="1">
    <location>
        <begin position="1"/>
        <end position="79"/>
    </location>
</feature>